<evidence type="ECO:0000313" key="1">
    <source>
        <dbReference type="EMBL" id="KAJ8557133.1"/>
    </source>
</evidence>
<protein>
    <submittedName>
        <fullName evidence="1">Uncharacterized protein</fullName>
    </submittedName>
</protein>
<dbReference type="EMBL" id="JAJAGQ010000007">
    <property type="protein sequence ID" value="KAJ8557133.1"/>
    <property type="molecule type" value="Genomic_DNA"/>
</dbReference>
<sequence>MRNSIFATVGLAEGEIETEDRENLVWRNVSIKTSEEGERVEQYLEVKEAYGSRAESDSSAEKISNLDSSWNVVDQPGSDSNEMLIVELTNIRVKNMLKRNFEKLFQCQKKREKRNMEPQH</sequence>
<dbReference type="AlphaFoldDB" id="A0A9Q1MFS0"/>
<keyword evidence="2" id="KW-1185">Reference proteome</keyword>
<reference evidence="2" key="1">
    <citation type="journal article" date="2023" name="Proc. Natl. Acad. Sci. U.S.A.">
        <title>Genomic and structural basis for evolution of tropane alkaloid biosynthesis.</title>
        <authorList>
            <person name="Wanga Y.-J."/>
            <person name="Taina T."/>
            <person name="Yua J.-Y."/>
            <person name="Lia J."/>
            <person name="Xua B."/>
            <person name="Chenc J."/>
            <person name="D'Auriad J.C."/>
            <person name="Huanga J.-P."/>
            <person name="Huanga S.-X."/>
        </authorList>
    </citation>
    <scope>NUCLEOTIDE SEQUENCE [LARGE SCALE GENOMIC DNA]</scope>
    <source>
        <strain evidence="2">cv. KIB-2019</strain>
    </source>
</reference>
<dbReference type="Proteomes" id="UP001152561">
    <property type="component" value="Unassembled WGS sequence"/>
</dbReference>
<evidence type="ECO:0000313" key="2">
    <source>
        <dbReference type="Proteomes" id="UP001152561"/>
    </source>
</evidence>
<name>A0A9Q1MFS0_9SOLA</name>
<organism evidence="1 2">
    <name type="scientific">Anisodus acutangulus</name>
    <dbReference type="NCBI Taxonomy" id="402998"/>
    <lineage>
        <taxon>Eukaryota</taxon>
        <taxon>Viridiplantae</taxon>
        <taxon>Streptophyta</taxon>
        <taxon>Embryophyta</taxon>
        <taxon>Tracheophyta</taxon>
        <taxon>Spermatophyta</taxon>
        <taxon>Magnoliopsida</taxon>
        <taxon>eudicotyledons</taxon>
        <taxon>Gunneridae</taxon>
        <taxon>Pentapetalae</taxon>
        <taxon>asterids</taxon>
        <taxon>lamiids</taxon>
        <taxon>Solanales</taxon>
        <taxon>Solanaceae</taxon>
        <taxon>Solanoideae</taxon>
        <taxon>Hyoscyameae</taxon>
        <taxon>Anisodus</taxon>
    </lineage>
</organism>
<proteinExistence type="predicted"/>
<accession>A0A9Q1MFS0</accession>
<comment type="caution">
    <text evidence="1">The sequence shown here is derived from an EMBL/GenBank/DDBJ whole genome shotgun (WGS) entry which is preliminary data.</text>
</comment>
<gene>
    <name evidence="1" type="ORF">K7X08_002758</name>
</gene>